<dbReference type="InterPro" id="IPR050481">
    <property type="entry name" value="UDP-glycosyltransf_plant"/>
</dbReference>
<evidence type="ECO:0000256" key="4">
    <source>
        <dbReference type="RuleBase" id="RU362057"/>
    </source>
</evidence>
<accession>A0A3B6CC79</accession>
<protein>
    <recommendedName>
        <fullName evidence="4">Glycosyltransferase</fullName>
        <ecNumber evidence="4">2.4.1.-</ecNumber>
    </recommendedName>
</protein>
<dbReference type="EC" id="2.4.1.-" evidence="4"/>
<dbReference type="Gramene" id="TraesRN2B0101207300.1">
    <property type="protein sequence ID" value="TraesRN2B0101207300.1"/>
    <property type="gene ID" value="TraesRN2B0101207300"/>
</dbReference>
<reference evidence="5" key="1">
    <citation type="submission" date="2018-08" db="EMBL/GenBank/DDBJ databases">
        <authorList>
            <person name="Rossello M."/>
        </authorList>
    </citation>
    <scope>NUCLEOTIDE SEQUENCE [LARGE SCALE GENOMIC DNA]</scope>
    <source>
        <strain evidence="5">cv. Chinese Spring</strain>
    </source>
</reference>
<keyword evidence="6" id="KW-1185">Reference proteome</keyword>
<dbReference type="FunFam" id="3.40.50.2000:FF:000020">
    <property type="entry name" value="Glycosyltransferase"/>
    <property type="match status" value="1"/>
</dbReference>
<evidence type="ECO:0000313" key="5">
    <source>
        <dbReference type="EnsemblPlants" id="TraesCS2B02G459900.1.cds1"/>
    </source>
</evidence>
<dbReference type="CDD" id="cd03784">
    <property type="entry name" value="GT1_Gtf-like"/>
    <property type="match status" value="1"/>
</dbReference>
<dbReference type="RefSeq" id="XP_044320432.1">
    <property type="nucleotide sequence ID" value="XM_044464497.1"/>
</dbReference>
<evidence type="ECO:0000256" key="2">
    <source>
        <dbReference type="ARBA" id="ARBA00022679"/>
    </source>
</evidence>
<dbReference type="Gramene" id="TraesJUL2B03G01024990.1">
    <property type="protein sequence ID" value="TraesJUL2B03G01024990.1.CDS1"/>
    <property type="gene ID" value="TraesJUL2B03G01024990"/>
</dbReference>
<evidence type="ECO:0000256" key="1">
    <source>
        <dbReference type="ARBA" id="ARBA00009995"/>
    </source>
</evidence>
<dbReference type="Gramene" id="TraesARI2B03G01033320.1">
    <property type="protein sequence ID" value="TraesARI2B03G01033320.1.CDS1"/>
    <property type="gene ID" value="TraesARI2B03G01033320"/>
</dbReference>
<comment type="similarity">
    <text evidence="1 3">Belongs to the UDP-glycosyltransferase family.</text>
</comment>
<dbReference type="GeneID" id="123041950"/>
<dbReference type="GO" id="GO:0016757">
    <property type="term" value="F:glycosyltransferase activity"/>
    <property type="evidence" value="ECO:0000318"/>
    <property type="project" value="GO_Central"/>
</dbReference>
<dbReference type="Gramene" id="TraesCS2B03G1164900.1">
    <property type="protein sequence ID" value="TraesCS2B03G1164900.1.CDS1"/>
    <property type="gene ID" value="TraesCS2B03G1164900"/>
</dbReference>
<dbReference type="STRING" id="4565.A0A3B6CC79"/>
<name>A0A3B6CC79_WHEAT</name>
<dbReference type="Gramene" id="TraesMAC2B03G01015820.1">
    <property type="protein sequence ID" value="TraesMAC2B03G01015820.1.CDS1"/>
    <property type="gene ID" value="TraesMAC2B03G01015820"/>
</dbReference>
<keyword evidence="3" id="KW-0328">Glycosyltransferase</keyword>
<dbReference type="AlphaFoldDB" id="A0A3B6CC79"/>
<dbReference type="PANTHER" id="PTHR48048">
    <property type="entry name" value="GLYCOSYLTRANSFERASE"/>
    <property type="match status" value="1"/>
</dbReference>
<proteinExistence type="inferred from homology"/>
<dbReference type="Gramene" id="TraesSYM2B03G01032660.1">
    <property type="protein sequence ID" value="TraesSYM2B03G01032660.1.CDS1"/>
    <property type="gene ID" value="TraesSYM2B03G01032660"/>
</dbReference>
<evidence type="ECO:0000256" key="3">
    <source>
        <dbReference type="RuleBase" id="RU003718"/>
    </source>
</evidence>
<dbReference type="PROSITE" id="PS00375">
    <property type="entry name" value="UDPGT"/>
    <property type="match status" value="1"/>
</dbReference>
<sequence>MRETVVLYAGLGAGHLAPMVELAMLFQRHGLTATVVIAESPAKSAAAVASPSINIHVLPLPTPEPPSSNDPVVQMFDLLRRTNAPLRDYLRSVLPSVRALVVDIFCVDALDVATELGVPAYLLYTCSASCLAVNLNLPHVQARIDATGDVGGPVLSFPGNRPIKLTDLPDGTFDPNHEPFKEFLHLSARTLEFSGVLVNTFEWLEARALRTLKDGSCIPAAMPPVYPVGPMVAGCGGGDREHECLAWLDGQPEKSVVFLCFGSRGCFPKKQLEEIAMGLERSGKRFLWVVSSSSEDQLQDLLPEGFLEKTDGRGFVVKSWAPQPEVLQHRATGAFLTHCGWNSALEGIVAGLPLICWPLYAEQRLNKVFIVEELMAGVEMAGYDGELVPAAEVESKVRLVMESPGGQALRERAMEAKERAARAAQQGGASDVAFAEFLAHLESVVRGH</sequence>
<reference evidence="5" key="2">
    <citation type="submission" date="2018-10" db="UniProtKB">
        <authorList>
            <consortium name="EnsemblPlants"/>
        </authorList>
    </citation>
    <scope>IDENTIFICATION</scope>
</reference>
<dbReference type="SMR" id="A0A3B6CC79"/>
<dbReference type="Gramene" id="TraesJAG2B03G01017720.1">
    <property type="protein sequence ID" value="TraesJAG2B03G01017720.1.CDS1"/>
    <property type="gene ID" value="TraesJAG2B03G01017720"/>
</dbReference>
<dbReference type="SUPFAM" id="SSF53756">
    <property type="entry name" value="UDP-Glycosyltransferase/glycogen phosphorylase"/>
    <property type="match status" value="1"/>
</dbReference>
<dbReference type="GO" id="GO:0035251">
    <property type="term" value="F:UDP-glucosyltransferase activity"/>
    <property type="evidence" value="ECO:0007669"/>
    <property type="project" value="InterPro"/>
</dbReference>
<dbReference type="InterPro" id="IPR002213">
    <property type="entry name" value="UDP_glucos_trans"/>
</dbReference>
<dbReference type="Proteomes" id="UP000019116">
    <property type="component" value="Chromosome 2B"/>
</dbReference>
<dbReference type="Gramene" id="TraesCS2B02G459900.1">
    <property type="protein sequence ID" value="TraesCS2B02G459900.1.cds1"/>
    <property type="gene ID" value="TraesCS2B02G459900"/>
</dbReference>
<dbReference type="PaxDb" id="4565-Traes_2BL_DDCBD9F84.1"/>
<dbReference type="Gene3D" id="3.40.50.2000">
    <property type="entry name" value="Glycogen Phosphorylase B"/>
    <property type="match status" value="2"/>
</dbReference>
<dbReference type="Gramene" id="TraesROB_scaffold_000366_01G000100.1">
    <property type="protein sequence ID" value="TraesROB_scaffold_000366_01G000100.1"/>
    <property type="gene ID" value="TraesROB_scaffold_000366_01G000100"/>
</dbReference>
<dbReference type="Gramene" id="TraesPARA_EIv1.0_0508460.1">
    <property type="protein sequence ID" value="TraesPARA_EIv1.0_0508460.1.CDS1"/>
    <property type="gene ID" value="TraesPARA_EIv1.0_0508460"/>
</dbReference>
<dbReference type="Pfam" id="PF00201">
    <property type="entry name" value="UDPGT"/>
    <property type="match status" value="1"/>
</dbReference>
<dbReference type="Gramene" id="TraesCLE_scaffold_001794_01G000200.1">
    <property type="protein sequence ID" value="TraesCLE_scaffold_001794_01G000200.1"/>
    <property type="gene ID" value="TraesCLE_scaffold_001794_01G000200"/>
</dbReference>
<dbReference type="PANTHER" id="PTHR48048:SF75">
    <property type="entry name" value="GLYCOSYLTRANSFERASE"/>
    <property type="match status" value="1"/>
</dbReference>
<dbReference type="InterPro" id="IPR035595">
    <property type="entry name" value="UDP_glycos_trans_CS"/>
</dbReference>
<dbReference type="Gramene" id="TraesKAR2B01G0436320.1">
    <property type="protein sequence ID" value="cds.TraesKAR2B01G0436320.1"/>
    <property type="gene ID" value="TraesKAR2B01G0436320"/>
</dbReference>
<gene>
    <name evidence="5" type="primary">LOC123041950</name>
</gene>
<evidence type="ECO:0000313" key="6">
    <source>
        <dbReference type="Proteomes" id="UP000019116"/>
    </source>
</evidence>
<keyword evidence="2 3" id="KW-0808">Transferase</keyword>
<dbReference type="EnsemblPlants" id="TraesCS2B02G459900.1">
    <property type="protein sequence ID" value="TraesCS2B02G459900.1.cds1"/>
    <property type="gene ID" value="TraesCS2B02G459900"/>
</dbReference>
<dbReference type="OrthoDB" id="5835829at2759"/>
<organism evidence="5">
    <name type="scientific">Triticum aestivum</name>
    <name type="common">Wheat</name>
    <dbReference type="NCBI Taxonomy" id="4565"/>
    <lineage>
        <taxon>Eukaryota</taxon>
        <taxon>Viridiplantae</taxon>
        <taxon>Streptophyta</taxon>
        <taxon>Embryophyta</taxon>
        <taxon>Tracheophyta</taxon>
        <taxon>Spermatophyta</taxon>
        <taxon>Magnoliopsida</taxon>
        <taxon>Liliopsida</taxon>
        <taxon>Poales</taxon>
        <taxon>Poaceae</taxon>
        <taxon>BOP clade</taxon>
        <taxon>Pooideae</taxon>
        <taxon>Triticodae</taxon>
        <taxon>Triticeae</taxon>
        <taxon>Triticinae</taxon>
        <taxon>Triticum</taxon>
    </lineage>
</organism>